<accession>A0AC58TTN4</accession>
<dbReference type="Proteomes" id="UP000790787">
    <property type="component" value="Chromosome 22"/>
</dbReference>
<name>A0AC58TTN4_TOBAC</name>
<sequence length="459" mass="50191">MNLSVYGNKKGTLCTQKIQRGYLIVFVWEMETKSQNGKFLSLPLLAEYDQVDKAEKGIGSDSVIITGKTSFLKTTFHGLNALSGVGILSTPYALSSGGWLSMILLLVIACVTFYTSLLIKRCMDFDPTIRSYPDIGDRAFGKAGRILVAVFMNLELYLVATGFLILAGDNLHNLLPEVNFGFWGHSFGGKQSFVLIVALVILPTVLLKNMSILAYVSASAVLASLVIIGSIFWAAMYDGIGFNKKGILVNWGAIPTSFSLYAFCYCGHPVFPTLYTSMKNQKQFSKVMLLCFLFATTTYASIAAMGYSMFGSDVETQITLNLPTEKFSSKLAIYTALVSPIAKYALMMTPIVNRLEEHFQSYNDEGSSSFSPLTRTTLVVSSVIIALAIPFFGYLMSLVGAFLSVTASILLPCLCYLKISGTYKKLGFELVIIGLTVLMGVLILVTGTYTSLIEIIQHF</sequence>
<protein>
    <submittedName>
        <fullName evidence="2">Amino acid transporter AVT1J-like</fullName>
    </submittedName>
</protein>
<reference evidence="2" key="2">
    <citation type="submission" date="2025-08" db="UniProtKB">
        <authorList>
            <consortium name="RefSeq"/>
        </authorList>
    </citation>
    <scope>IDENTIFICATION</scope>
    <source>
        <tissue evidence="2">Leaf</tissue>
    </source>
</reference>
<evidence type="ECO:0000313" key="1">
    <source>
        <dbReference type="Proteomes" id="UP000790787"/>
    </source>
</evidence>
<proteinExistence type="predicted"/>
<keyword evidence="1" id="KW-1185">Reference proteome</keyword>
<reference evidence="1" key="1">
    <citation type="journal article" date="2014" name="Nat. Commun.">
        <title>The tobacco genome sequence and its comparison with those of tomato and potato.</title>
        <authorList>
            <person name="Sierro N."/>
            <person name="Battey J.N."/>
            <person name="Ouadi S."/>
            <person name="Bakaher N."/>
            <person name="Bovet L."/>
            <person name="Willig A."/>
            <person name="Goepfert S."/>
            <person name="Peitsch M.C."/>
            <person name="Ivanov N.V."/>
        </authorList>
    </citation>
    <scope>NUCLEOTIDE SEQUENCE [LARGE SCALE GENOMIC DNA]</scope>
</reference>
<gene>
    <name evidence="2" type="primary">LOC107830011</name>
</gene>
<organism evidence="1 2">
    <name type="scientific">Nicotiana tabacum</name>
    <name type="common">Common tobacco</name>
    <dbReference type="NCBI Taxonomy" id="4097"/>
    <lineage>
        <taxon>Eukaryota</taxon>
        <taxon>Viridiplantae</taxon>
        <taxon>Streptophyta</taxon>
        <taxon>Embryophyta</taxon>
        <taxon>Tracheophyta</taxon>
        <taxon>Spermatophyta</taxon>
        <taxon>Magnoliopsida</taxon>
        <taxon>eudicotyledons</taxon>
        <taxon>Gunneridae</taxon>
        <taxon>Pentapetalae</taxon>
        <taxon>asterids</taxon>
        <taxon>lamiids</taxon>
        <taxon>Solanales</taxon>
        <taxon>Solanaceae</taxon>
        <taxon>Nicotianoideae</taxon>
        <taxon>Nicotianeae</taxon>
        <taxon>Nicotiana</taxon>
    </lineage>
</organism>
<dbReference type="RefSeq" id="XP_075100589.1">
    <property type="nucleotide sequence ID" value="XM_075244488.1"/>
</dbReference>
<evidence type="ECO:0000313" key="2">
    <source>
        <dbReference type="RefSeq" id="XP_075100589.1"/>
    </source>
</evidence>